<name>A0A9D3TKM7_MEGAT</name>
<dbReference type="PANTHER" id="PTHR11471:SF34">
    <property type="entry name" value="TUMOR NECROSIS FACTOR LIGAND SUPERFAMILY MEMBER 14"/>
    <property type="match status" value="1"/>
</dbReference>
<dbReference type="InterPro" id="IPR008983">
    <property type="entry name" value="Tumour_necrosis_fac-like_dom"/>
</dbReference>
<comment type="subcellular location">
    <subcellularLocation>
        <location evidence="1">Membrane</location>
    </subcellularLocation>
</comment>
<dbReference type="PANTHER" id="PTHR11471">
    <property type="entry name" value="TUMOR NECROSIS FACTOR FAMILY MEMBER"/>
    <property type="match status" value="1"/>
</dbReference>
<dbReference type="GO" id="GO:0005615">
    <property type="term" value="C:extracellular space"/>
    <property type="evidence" value="ECO:0007669"/>
    <property type="project" value="UniProtKB-KW"/>
</dbReference>
<evidence type="ECO:0000259" key="7">
    <source>
        <dbReference type="PROSITE" id="PS50049"/>
    </source>
</evidence>
<dbReference type="Pfam" id="PF00229">
    <property type="entry name" value="TNF"/>
    <property type="match status" value="1"/>
</dbReference>
<accession>A0A9D3TKM7</accession>
<evidence type="ECO:0000313" key="9">
    <source>
        <dbReference type="Proteomes" id="UP001046870"/>
    </source>
</evidence>
<evidence type="ECO:0000256" key="2">
    <source>
        <dbReference type="ARBA" id="ARBA00008670"/>
    </source>
</evidence>
<keyword evidence="6" id="KW-0812">Transmembrane</keyword>
<protein>
    <recommendedName>
        <fullName evidence="7">THD domain-containing protein</fullName>
    </recommendedName>
</protein>
<comment type="similarity">
    <text evidence="2">Belongs to the tumor necrosis factor family.</text>
</comment>
<dbReference type="Proteomes" id="UP001046870">
    <property type="component" value="Chromosome 1"/>
</dbReference>
<organism evidence="8 9">
    <name type="scientific">Megalops atlanticus</name>
    <name type="common">Tarpon</name>
    <name type="synonym">Clupea gigantea</name>
    <dbReference type="NCBI Taxonomy" id="7932"/>
    <lineage>
        <taxon>Eukaryota</taxon>
        <taxon>Metazoa</taxon>
        <taxon>Chordata</taxon>
        <taxon>Craniata</taxon>
        <taxon>Vertebrata</taxon>
        <taxon>Euteleostomi</taxon>
        <taxon>Actinopterygii</taxon>
        <taxon>Neopterygii</taxon>
        <taxon>Teleostei</taxon>
        <taxon>Elopiformes</taxon>
        <taxon>Megalopidae</taxon>
        <taxon>Megalops</taxon>
    </lineage>
</organism>
<feature type="compositionally biased region" description="Basic and acidic residues" evidence="5">
    <location>
        <begin position="95"/>
        <end position="109"/>
    </location>
</feature>
<sequence length="262" mass="28945">MSRTGASLSGMAEGGVAYPQVFVVENPGALPAVPLPAEPRPRWTRLPQRLLYLLVALALCGVAVEAFFIARLYAQPAVPSDAATHAKQQGGRGDSGLDRKSSEDGKEVEISPTKRSSPVVKPQKPSAHLTDAHFPVLDDDGVLRWGLNGDAFTHEIEHEGSRLLILREGYYYIYSKVFFTEPGCAMFKHLVLRSTQRYSKPMELMKSKRFSCSAPKQPEVLNSYLGGVFHLYAGDSVSVKVENRTLVRHQDTSDNFFGMFMV</sequence>
<dbReference type="Gene3D" id="2.60.120.40">
    <property type="match status" value="1"/>
</dbReference>
<dbReference type="OrthoDB" id="6072476at2759"/>
<dbReference type="SMART" id="SM00207">
    <property type="entry name" value="TNF"/>
    <property type="match status" value="1"/>
</dbReference>
<comment type="caution">
    <text evidence="8">The sequence shown here is derived from an EMBL/GenBank/DDBJ whole genome shotgun (WGS) entry which is preliminary data.</text>
</comment>
<dbReference type="AlphaFoldDB" id="A0A9D3TKM7"/>
<evidence type="ECO:0000256" key="6">
    <source>
        <dbReference type="SAM" id="Phobius"/>
    </source>
</evidence>
<dbReference type="PROSITE" id="PS50049">
    <property type="entry name" value="THD_2"/>
    <property type="match status" value="1"/>
</dbReference>
<dbReference type="EMBL" id="JAFDVH010000001">
    <property type="protein sequence ID" value="KAG7491273.1"/>
    <property type="molecule type" value="Genomic_DNA"/>
</dbReference>
<dbReference type="CDD" id="cd00184">
    <property type="entry name" value="TNF"/>
    <property type="match status" value="1"/>
</dbReference>
<keyword evidence="4 6" id="KW-0472">Membrane</keyword>
<gene>
    <name evidence="8" type="ORF">MATL_G00001310</name>
</gene>
<proteinExistence type="inferred from homology"/>
<feature type="region of interest" description="Disordered" evidence="5">
    <location>
        <begin position="83"/>
        <end position="126"/>
    </location>
</feature>
<evidence type="ECO:0000256" key="1">
    <source>
        <dbReference type="ARBA" id="ARBA00004370"/>
    </source>
</evidence>
<keyword evidence="6" id="KW-1133">Transmembrane helix</keyword>
<dbReference type="GO" id="GO:0006955">
    <property type="term" value="P:immune response"/>
    <property type="evidence" value="ECO:0007669"/>
    <property type="project" value="InterPro"/>
</dbReference>
<evidence type="ECO:0000256" key="4">
    <source>
        <dbReference type="ARBA" id="ARBA00023136"/>
    </source>
</evidence>
<reference evidence="8" key="1">
    <citation type="submission" date="2021-01" db="EMBL/GenBank/DDBJ databases">
        <authorList>
            <person name="Zahm M."/>
            <person name="Roques C."/>
            <person name="Cabau C."/>
            <person name="Klopp C."/>
            <person name="Donnadieu C."/>
            <person name="Jouanno E."/>
            <person name="Lampietro C."/>
            <person name="Louis A."/>
            <person name="Herpin A."/>
            <person name="Echchiki A."/>
            <person name="Berthelot C."/>
            <person name="Parey E."/>
            <person name="Roest-Crollius H."/>
            <person name="Braasch I."/>
            <person name="Postlethwait J."/>
            <person name="Bobe J."/>
            <person name="Montfort J."/>
            <person name="Bouchez O."/>
            <person name="Begum T."/>
            <person name="Mejri S."/>
            <person name="Adams A."/>
            <person name="Chen W.-J."/>
            <person name="Guiguen Y."/>
        </authorList>
    </citation>
    <scope>NUCLEOTIDE SEQUENCE</scope>
    <source>
        <strain evidence="8">YG-15Mar2019-1</strain>
        <tissue evidence="8">Brain</tissue>
    </source>
</reference>
<dbReference type="GO" id="GO:0005125">
    <property type="term" value="F:cytokine activity"/>
    <property type="evidence" value="ECO:0007669"/>
    <property type="project" value="UniProtKB-KW"/>
</dbReference>
<keyword evidence="9" id="KW-1185">Reference proteome</keyword>
<feature type="transmembrane region" description="Helical" evidence="6">
    <location>
        <begin position="50"/>
        <end position="74"/>
    </location>
</feature>
<feature type="domain" description="THD" evidence="7">
    <location>
        <begin position="125"/>
        <end position="262"/>
    </location>
</feature>
<evidence type="ECO:0000256" key="3">
    <source>
        <dbReference type="ARBA" id="ARBA00022514"/>
    </source>
</evidence>
<keyword evidence="3" id="KW-0202">Cytokine</keyword>
<evidence type="ECO:0000313" key="8">
    <source>
        <dbReference type="EMBL" id="KAG7491273.1"/>
    </source>
</evidence>
<dbReference type="InterPro" id="IPR006052">
    <property type="entry name" value="TNF_dom"/>
</dbReference>
<evidence type="ECO:0000256" key="5">
    <source>
        <dbReference type="SAM" id="MobiDB-lite"/>
    </source>
</evidence>
<dbReference type="GO" id="GO:0016020">
    <property type="term" value="C:membrane"/>
    <property type="evidence" value="ECO:0007669"/>
    <property type="project" value="UniProtKB-SubCell"/>
</dbReference>
<dbReference type="GO" id="GO:0005164">
    <property type="term" value="F:tumor necrosis factor receptor binding"/>
    <property type="evidence" value="ECO:0007669"/>
    <property type="project" value="InterPro"/>
</dbReference>
<dbReference type="SUPFAM" id="SSF49842">
    <property type="entry name" value="TNF-like"/>
    <property type="match status" value="1"/>
</dbReference>